<dbReference type="EMBL" id="CYKH01001716">
    <property type="protein sequence ID" value="CUG89229.1"/>
    <property type="molecule type" value="Genomic_DNA"/>
</dbReference>
<gene>
    <name evidence="2" type="ORF">BSAL_19985c</name>
</gene>
<proteinExistence type="predicted"/>
<dbReference type="SUPFAM" id="SSF56672">
    <property type="entry name" value="DNA/RNA polymerases"/>
    <property type="match status" value="1"/>
</dbReference>
<dbReference type="VEuPathDB" id="TriTrypDB:BSAL_19985c"/>
<evidence type="ECO:0000313" key="3">
    <source>
        <dbReference type="Proteomes" id="UP000051952"/>
    </source>
</evidence>
<protein>
    <recommendedName>
        <fullName evidence="4">Reverse transcriptase domain-containing protein</fullName>
    </recommendedName>
</protein>
<evidence type="ECO:0008006" key="4">
    <source>
        <dbReference type="Google" id="ProtNLM"/>
    </source>
</evidence>
<keyword evidence="3" id="KW-1185">Reference proteome</keyword>
<dbReference type="Proteomes" id="UP000051952">
    <property type="component" value="Unassembled WGS sequence"/>
</dbReference>
<feature type="compositionally biased region" description="Polar residues" evidence="1">
    <location>
        <begin position="75"/>
        <end position="84"/>
    </location>
</feature>
<accession>A0A0S4JG10</accession>
<dbReference type="InterPro" id="IPR043502">
    <property type="entry name" value="DNA/RNA_pol_sf"/>
</dbReference>
<organism evidence="2 3">
    <name type="scientific">Bodo saltans</name>
    <name type="common">Flagellated protozoan</name>
    <dbReference type="NCBI Taxonomy" id="75058"/>
    <lineage>
        <taxon>Eukaryota</taxon>
        <taxon>Discoba</taxon>
        <taxon>Euglenozoa</taxon>
        <taxon>Kinetoplastea</taxon>
        <taxon>Metakinetoplastina</taxon>
        <taxon>Eubodonida</taxon>
        <taxon>Bodonidae</taxon>
        <taxon>Bodo</taxon>
    </lineage>
</organism>
<sequence length="627" mass="71181">MTATSAATKDTLRYNTFPLQNKRMHNKETLKPLEINSTRMEPHELAHDEEDLLYTNAETEECVNDTGKRPRQEQQAENDSTASNALEPIINAGGLHTHLLERQTKYMSVTHSLLRGDFLESLKGKIPMQQPPQLGKIPPHELMKNKVAKIAQRGRIILFMTIFTRRKKVGGTRLIGHPPLLNKLFKPPALHLITLSSLISHITVVAEHAPAELFFIEIDFLNFFPQIRIGEALQAHMGIATRDPTTKKAMYLMQTVLTQGWNASTYIAQSISWSIVEHCEPTEENLGVPHSNSDESPPPFRIATHPLGVALIVIIYDNILITCSTAQLALLWEERINRNTRKFNAIRKYTNATTDACSFCGLDIKLEEKKIHWRTSPNTFSKWQTQTINKRTPREGASLLGIILRQCYVRETNTADRRAPILLLRNLLSTVQDWDADGHITPTTAEEILHMRDRMSNEWCTLKTHNRSPLIIVADATPTKICFIIFDESMNIIHRESATVEHQNIAVTEATAILLAIQTLQHRTTPTEVIVITDNTTAGRSLAKGYSLQQEVDEKISQILHESTTKNLHIQTIVDITSEENIADVGTRHQDWESKDAHERMEATLARIEHCLPLYKRGSKWISRHDK</sequence>
<evidence type="ECO:0000256" key="1">
    <source>
        <dbReference type="SAM" id="MobiDB-lite"/>
    </source>
</evidence>
<evidence type="ECO:0000313" key="2">
    <source>
        <dbReference type="EMBL" id="CUG89229.1"/>
    </source>
</evidence>
<reference evidence="3" key="1">
    <citation type="submission" date="2015-09" db="EMBL/GenBank/DDBJ databases">
        <authorList>
            <consortium name="Pathogen Informatics"/>
        </authorList>
    </citation>
    <scope>NUCLEOTIDE SEQUENCE [LARGE SCALE GENOMIC DNA]</scope>
    <source>
        <strain evidence="3">Lake Konstanz</strain>
    </source>
</reference>
<name>A0A0S4JG10_BODSA</name>
<feature type="region of interest" description="Disordered" evidence="1">
    <location>
        <begin position="61"/>
        <end position="84"/>
    </location>
</feature>
<dbReference type="AlphaFoldDB" id="A0A0S4JG10"/>